<evidence type="ECO:0000259" key="2">
    <source>
        <dbReference type="PROSITE" id="PS50011"/>
    </source>
</evidence>
<organism evidence="3 4">
    <name type="scientific">Aspergillus sclerotiicarbonarius (strain CBS 121057 / IBT 28362)</name>
    <dbReference type="NCBI Taxonomy" id="1448318"/>
    <lineage>
        <taxon>Eukaryota</taxon>
        <taxon>Fungi</taxon>
        <taxon>Dikarya</taxon>
        <taxon>Ascomycota</taxon>
        <taxon>Pezizomycotina</taxon>
        <taxon>Eurotiomycetes</taxon>
        <taxon>Eurotiomycetidae</taxon>
        <taxon>Eurotiales</taxon>
        <taxon>Aspergillaceae</taxon>
        <taxon>Aspergillus</taxon>
        <taxon>Aspergillus subgen. Circumdati</taxon>
    </lineage>
</organism>
<dbReference type="InterPro" id="IPR038305">
    <property type="entry name" value="HeLo_sf"/>
</dbReference>
<dbReference type="Gene3D" id="1.20.120.1020">
    <property type="entry name" value="Prion-inhibition and propagation, HeLo domain"/>
    <property type="match status" value="1"/>
</dbReference>
<gene>
    <name evidence="3" type="ORF">BO78DRAFT_395530</name>
</gene>
<dbReference type="InterPro" id="IPR011009">
    <property type="entry name" value="Kinase-like_dom_sf"/>
</dbReference>
<dbReference type="VEuPathDB" id="FungiDB:BO78DRAFT_395530"/>
<dbReference type="Pfam" id="PF24476">
    <property type="entry name" value="DUF7580"/>
    <property type="match status" value="1"/>
</dbReference>
<dbReference type="SUPFAM" id="SSF56112">
    <property type="entry name" value="Protein kinase-like (PK-like)"/>
    <property type="match status" value="1"/>
</dbReference>
<proteinExistence type="predicted"/>
<evidence type="ECO:0000256" key="1">
    <source>
        <dbReference type="SAM" id="MobiDB-lite"/>
    </source>
</evidence>
<evidence type="ECO:0000313" key="3">
    <source>
        <dbReference type="EMBL" id="PYI08665.1"/>
    </source>
</evidence>
<dbReference type="GO" id="GO:0004672">
    <property type="term" value="F:protein kinase activity"/>
    <property type="evidence" value="ECO:0007669"/>
    <property type="project" value="InterPro"/>
</dbReference>
<name>A0A319ELZ6_ASPSB</name>
<feature type="region of interest" description="Disordered" evidence="1">
    <location>
        <begin position="237"/>
        <end position="257"/>
    </location>
</feature>
<dbReference type="PROSITE" id="PS50011">
    <property type="entry name" value="PROTEIN_KINASE_DOM"/>
    <property type="match status" value="1"/>
</dbReference>
<dbReference type="Gene3D" id="1.10.510.10">
    <property type="entry name" value="Transferase(Phosphotransferase) domain 1"/>
    <property type="match status" value="1"/>
</dbReference>
<dbReference type="Pfam" id="PF14479">
    <property type="entry name" value="HeLo"/>
    <property type="match status" value="1"/>
</dbReference>
<dbReference type="AlphaFoldDB" id="A0A319ELZ6"/>
<evidence type="ECO:0000313" key="4">
    <source>
        <dbReference type="Proteomes" id="UP000248423"/>
    </source>
</evidence>
<feature type="domain" description="Protein kinase" evidence="2">
    <location>
        <begin position="180"/>
        <end position="605"/>
    </location>
</feature>
<accession>A0A319ELZ6</accession>
<dbReference type="InterPro" id="IPR056002">
    <property type="entry name" value="DUF7580"/>
</dbReference>
<reference evidence="3 4" key="1">
    <citation type="submission" date="2018-02" db="EMBL/GenBank/DDBJ databases">
        <title>The genomes of Aspergillus section Nigri reveals drivers in fungal speciation.</title>
        <authorList>
            <consortium name="DOE Joint Genome Institute"/>
            <person name="Vesth T.C."/>
            <person name="Nybo J."/>
            <person name="Theobald S."/>
            <person name="Brandl J."/>
            <person name="Frisvad J.C."/>
            <person name="Nielsen K.F."/>
            <person name="Lyhne E.K."/>
            <person name="Kogle M.E."/>
            <person name="Kuo A."/>
            <person name="Riley R."/>
            <person name="Clum A."/>
            <person name="Nolan M."/>
            <person name="Lipzen A."/>
            <person name="Salamov A."/>
            <person name="Henrissat B."/>
            <person name="Wiebenga A."/>
            <person name="De vries R.P."/>
            <person name="Grigoriev I.V."/>
            <person name="Mortensen U.H."/>
            <person name="Andersen M.R."/>
            <person name="Baker S.E."/>
        </authorList>
    </citation>
    <scope>NUCLEOTIDE SEQUENCE [LARGE SCALE GENOMIC DNA]</scope>
    <source>
        <strain evidence="3 4">CBS 121057</strain>
    </source>
</reference>
<dbReference type="GO" id="GO:0005524">
    <property type="term" value="F:ATP binding"/>
    <property type="evidence" value="ECO:0007669"/>
    <property type="project" value="InterPro"/>
</dbReference>
<keyword evidence="4" id="KW-1185">Reference proteome</keyword>
<dbReference type="OrthoDB" id="1911848at2759"/>
<dbReference type="STRING" id="1448318.A0A319ELZ6"/>
<sequence>MTSLADLSGEILSSIFHTCLGGYICLIDGLAVRDTPLRLEIRFRVEAMRFRLWGECQGLMDSFYELPKKSNPLALPEIEGLILKSLGRVIQLFQKNLQTSRDILAQSEPMISRRENNATALSLSNILDAKLRLEERIKMATLRDLVIAKFRMPVHKKPALHTLLGELTAVNNALERLIPPDEAVALARGLTGEILDATLPLPILDEDSFGPRNSKAAKILQLRQLNKISFSAGLDSQSTSLADAPTPSNSPPPSTNTAATWEIPISALARCPDGIEVPNLGAPDGKIWDGPDLRSTYSYTPPGDDPKQIVLVEWHLQTDEPDCSITNKALAKRCQKLARLLHHTSAADVDFRLLLCLGYTLTTGRLPDGKQYPLVGVVYELPPDAINSTRGATLAEAIRGSGPMPSLDDRLRLAQQLALAVYQLHCAGWIHRKISSNNILYFSRRDGLYDIAKPYIGGWQYIQPDPDHSSESEWDVIEHQNMRELAAYIHPDRVAEDAGISHLQRSDDIYSLGVLLTEVALWKGAQRIADPLGAMVKANEGSAIDHRLWAESLWRAAERKISGATGVHYSKAVMACLRRLSYTNPEDENPREADDVEAGIEREFFYRVVEELRQMTPSWDYLR</sequence>
<dbReference type="EMBL" id="KZ826333">
    <property type="protein sequence ID" value="PYI08665.1"/>
    <property type="molecule type" value="Genomic_DNA"/>
</dbReference>
<protein>
    <recommendedName>
        <fullName evidence="2">Protein kinase domain-containing protein</fullName>
    </recommendedName>
</protein>
<dbReference type="Proteomes" id="UP000248423">
    <property type="component" value="Unassembled WGS sequence"/>
</dbReference>
<dbReference type="InterPro" id="IPR029498">
    <property type="entry name" value="HeLo_dom"/>
</dbReference>
<dbReference type="InterPro" id="IPR000719">
    <property type="entry name" value="Prot_kinase_dom"/>
</dbReference>
<dbReference type="PANTHER" id="PTHR37542:SF3">
    <property type="entry name" value="PRION-INHIBITION AND PROPAGATION HELO DOMAIN-CONTAINING PROTEIN"/>
    <property type="match status" value="1"/>
</dbReference>
<dbReference type="PANTHER" id="PTHR37542">
    <property type="entry name" value="HELO DOMAIN-CONTAINING PROTEIN-RELATED"/>
    <property type="match status" value="1"/>
</dbReference>